<dbReference type="InterPro" id="IPR005265">
    <property type="entry name" value="HemJ-like"/>
</dbReference>
<feature type="binding site" description="axial binding residue" evidence="14">
    <location>
        <position position="90"/>
    </location>
    <ligand>
        <name>heme</name>
        <dbReference type="ChEBI" id="CHEBI:30413"/>
    </ligand>
    <ligandPart>
        <name>Fe</name>
        <dbReference type="ChEBI" id="CHEBI:18248"/>
    </ligandPart>
</feature>
<sequence>MIPDYDSTGFLWIKTLHIIAVITWMAGLFYLPRLFVYHAQVAPGSEMSENFKVMERRLLKAIMHPSLVVVATTGFWMFPVWMTSGWMHLKLLLVAGLVVCHVYNTKWQIAFANDRNVHPHKFYRVMNEVPTLLLLGIVPLVIFGAKGYLFF</sequence>
<organism evidence="16 17">
    <name type="scientific">Roseospirillum parvum</name>
    <dbReference type="NCBI Taxonomy" id="83401"/>
    <lineage>
        <taxon>Bacteria</taxon>
        <taxon>Pseudomonadati</taxon>
        <taxon>Pseudomonadota</taxon>
        <taxon>Alphaproteobacteria</taxon>
        <taxon>Rhodospirillales</taxon>
        <taxon>Rhodospirillaceae</taxon>
        <taxon>Roseospirillum</taxon>
    </lineage>
</organism>
<keyword evidence="6 14" id="KW-0349">Heme</keyword>
<dbReference type="Pfam" id="PF03653">
    <property type="entry name" value="UPF0093"/>
    <property type="match status" value="1"/>
</dbReference>
<dbReference type="STRING" id="83401.SAMN05421742_10874"/>
<comment type="function">
    <text evidence="14 15">Catalyzes the oxidation of protoporphyrinogen IX to protoporphyrin IX.</text>
</comment>
<evidence type="ECO:0000256" key="15">
    <source>
        <dbReference type="PIRNR" id="PIRNR004638"/>
    </source>
</evidence>
<dbReference type="PANTHER" id="PTHR40255:SF1">
    <property type="entry name" value="PROTOPORPHYRINOGEN IX OXIDASE"/>
    <property type="match status" value="1"/>
</dbReference>
<feature type="binding site" description="axial binding residue" evidence="14">
    <location>
        <position position="17"/>
    </location>
    <ligand>
        <name>heme</name>
        <dbReference type="ChEBI" id="CHEBI:30413"/>
    </ligand>
    <ligandPart>
        <name>Fe</name>
        <dbReference type="ChEBI" id="CHEBI:18248"/>
    </ligandPart>
</feature>
<keyword evidence="9 14" id="KW-1133">Transmembrane helix</keyword>
<dbReference type="HAMAP" id="MF_02239">
    <property type="entry name" value="HemJ"/>
    <property type="match status" value="1"/>
</dbReference>
<comment type="cofactor">
    <cofactor evidence="14 15">
        <name>heme b</name>
        <dbReference type="ChEBI" id="CHEBI:60344"/>
    </cofactor>
    <text evidence="14 15">Binds 1 heme b (iron(II)-protoporphyrin IX) group per subunit.</text>
</comment>
<reference evidence="17" key="1">
    <citation type="submission" date="2016-10" db="EMBL/GenBank/DDBJ databases">
        <authorList>
            <person name="Varghese N."/>
            <person name="Submissions S."/>
        </authorList>
    </citation>
    <scope>NUCLEOTIDE SEQUENCE [LARGE SCALE GENOMIC DNA]</scope>
    <source>
        <strain evidence="17">930I</strain>
    </source>
</reference>
<comment type="similarity">
    <text evidence="3 14 15">Belongs to the HemJ family.</text>
</comment>
<dbReference type="AlphaFoldDB" id="A0A1G8DP49"/>
<dbReference type="GO" id="GO:0046872">
    <property type="term" value="F:metal ion binding"/>
    <property type="evidence" value="ECO:0007669"/>
    <property type="project" value="UniProtKB-UniRule"/>
</dbReference>
<comment type="subcellular location">
    <subcellularLocation>
        <location evidence="1 14">Cell membrane</location>
        <topology evidence="1 14">Multi-pass membrane protein</topology>
    </subcellularLocation>
</comment>
<dbReference type="Proteomes" id="UP000217076">
    <property type="component" value="Unassembled WGS sequence"/>
</dbReference>
<gene>
    <name evidence="16" type="ORF">SAMN05421742_10874</name>
</gene>
<dbReference type="PANTHER" id="PTHR40255">
    <property type="entry name" value="UPF0093 MEMBRANE PROTEIN SLR1790"/>
    <property type="match status" value="1"/>
</dbReference>
<evidence type="ECO:0000256" key="7">
    <source>
        <dbReference type="ARBA" id="ARBA00022692"/>
    </source>
</evidence>
<accession>A0A1G8DP49</accession>
<evidence type="ECO:0000256" key="8">
    <source>
        <dbReference type="ARBA" id="ARBA00022723"/>
    </source>
</evidence>
<evidence type="ECO:0000256" key="5">
    <source>
        <dbReference type="ARBA" id="ARBA00022475"/>
    </source>
</evidence>
<dbReference type="RefSeq" id="WP_092620537.1">
    <property type="nucleotide sequence ID" value="NZ_FNCV01000008.1"/>
</dbReference>
<evidence type="ECO:0000256" key="10">
    <source>
        <dbReference type="ARBA" id="ARBA00023002"/>
    </source>
</evidence>
<keyword evidence="10 14" id="KW-0560">Oxidoreductase</keyword>
<evidence type="ECO:0000256" key="12">
    <source>
        <dbReference type="ARBA" id="ARBA00023136"/>
    </source>
</evidence>
<evidence type="ECO:0000256" key="13">
    <source>
        <dbReference type="ARBA" id="ARBA00048390"/>
    </source>
</evidence>
<evidence type="ECO:0000256" key="4">
    <source>
        <dbReference type="ARBA" id="ARBA00017504"/>
    </source>
</evidence>
<comment type="subunit">
    <text evidence="14">Homodimer.</text>
</comment>
<feature type="transmembrane region" description="Helical" evidence="14">
    <location>
        <begin position="85"/>
        <end position="104"/>
    </location>
</feature>
<dbReference type="EC" id="1.3.99.-" evidence="14 15"/>
<dbReference type="NCBIfam" id="TIGR00701">
    <property type="entry name" value="protoporphyrinogen oxidase HemJ"/>
    <property type="match status" value="1"/>
</dbReference>
<dbReference type="PIRSF" id="PIRSF004638">
    <property type="entry name" value="UCP004638"/>
    <property type="match status" value="1"/>
</dbReference>
<keyword evidence="5 14" id="KW-1003">Cell membrane</keyword>
<comment type="pathway">
    <text evidence="2 14 15">Porphyrin-containing compound metabolism; protoporphyrin-IX biosynthesis; protoporphyrin-IX from protoporphyrinogen-IX: step 1/1.</text>
</comment>
<feature type="transmembrane region" description="Helical" evidence="14">
    <location>
        <begin position="125"/>
        <end position="145"/>
    </location>
</feature>
<evidence type="ECO:0000256" key="14">
    <source>
        <dbReference type="HAMAP-Rule" id="MF_02239"/>
    </source>
</evidence>
<dbReference type="EMBL" id="FNCV01000008">
    <property type="protein sequence ID" value="SDH59408.1"/>
    <property type="molecule type" value="Genomic_DNA"/>
</dbReference>
<evidence type="ECO:0000256" key="1">
    <source>
        <dbReference type="ARBA" id="ARBA00004651"/>
    </source>
</evidence>
<evidence type="ECO:0000313" key="17">
    <source>
        <dbReference type="Proteomes" id="UP000217076"/>
    </source>
</evidence>
<evidence type="ECO:0000256" key="9">
    <source>
        <dbReference type="ARBA" id="ARBA00022989"/>
    </source>
</evidence>
<proteinExistence type="inferred from homology"/>
<keyword evidence="7 14" id="KW-0812">Transmembrane</keyword>
<keyword evidence="17" id="KW-1185">Reference proteome</keyword>
<keyword evidence="12 14" id="KW-0472">Membrane</keyword>
<keyword evidence="11 14" id="KW-0408">Iron</keyword>
<dbReference type="GO" id="GO:0006782">
    <property type="term" value="P:protoporphyrinogen IX biosynthetic process"/>
    <property type="evidence" value="ECO:0007669"/>
    <property type="project" value="UniProtKB-UniRule"/>
</dbReference>
<evidence type="ECO:0000256" key="2">
    <source>
        <dbReference type="ARBA" id="ARBA00005073"/>
    </source>
</evidence>
<keyword evidence="8 14" id="KW-0479">Metal-binding</keyword>
<dbReference type="UniPathway" id="UPA00251">
    <property type="reaction ID" value="UER00324"/>
</dbReference>
<feature type="transmembrane region" description="Helical" evidence="14">
    <location>
        <begin position="58"/>
        <end position="79"/>
    </location>
</feature>
<evidence type="ECO:0000256" key="11">
    <source>
        <dbReference type="ARBA" id="ARBA00023004"/>
    </source>
</evidence>
<feature type="transmembrane region" description="Helical" evidence="14">
    <location>
        <begin position="12"/>
        <end position="37"/>
    </location>
</feature>
<protein>
    <recommendedName>
        <fullName evidence="4 14">Protoporphyrinogen IX oxidase</fullName>
        <shortName evidence="14">PPO</shortName>
        <ecNumber evidence="14 15">1.3.99.-</ecNumber>
    </recommendedName>
</protein>
<dbReference type="GO" id="GO:0070818">
    <property type="term" value="F:protoporphyrinogen oxidase activity"/>
    <property type="evidence" value="ECO:0007669"/>
    <property type="project" value="UniProtKB-UniRule"/>
</dbReference>
<evidence type="ECO:0000313" key="16">
    <source>
        <dbReference type="EMBL" id="SDH59408.1"/>
    </source>
</evidence>
<evidence type="ECO:0000256" key="3">
    <source>
        <dbReference type="ARBA" id="ARBA00006501"/>
    </source>
</evidence>
<comment type="catalytic activity">
    <reaction evidence="13 14 15">
        <text>protoporphyrinogen IX + 3 A = protoporphyrin IX + 3 AH2</text>
        <dbReference type="Rhea" id="RHEA:62000"/>
        <dbReference type="ChEBI" id="CHEBI:13193"/>
        <dbReference type="ChEBI" id="CHEBI:17499"/>
        <dbReference type="ChEBI" id="CHEBI:57306"/>
        <dbReference type="ChEBI" id="CHEBI:57307"/>
    </reaction>
</comment>
<dbReference type="OrthoDB" id="9800824at2"/>
<evidence type="ECO:0000256" key="6">
    <source>
        <dbReference type="ARBA" id="ARBA00022617"/>
    </source>
</evidence>
<name>A0A1G8DP49_9PROT</name>
<dbReference type="GO" id="GO:0005886">
    <property type="term" value="C:plasma membrane"/>
    <property type="evidence" value="ECO:0007669"/>
    <property type="project" value="UniProtKB-SubCell"/>
</dbReference>